<dbReference type="RefSeq" id="WP_073007603.1">
    <property type="nucleotide sequence ID" value="NZ_FQZO01000004.1"/>
</dbReference>
<evidence type="ECO:0000313" key="2">
    <source>
        <dbReference type="Proteomes" id="UP000184080"/>
    </source>
</evidence>
<dbReference type="AlphaFoldDB" id="A0A1M6IAT6"/>
<organism evidence="1 2">
    <name type="scientific">Clostridium amylolyticum</name>
    <dbReference type="NCBI Taxonomy" id="1121298"/>
    <lineage>
        <taxon>Bacteria</taxon>
        <taxon>Bacillati</taxon>
        <taxon>Bacillota</taxon>
        <taxon>Clostridia</taxon>
        <taxon>Eubacteriales</taxon>
        <taxon>Clostridiaceae</taxon>
        <taxon>Clostridium</taxon>
    </lineage>
</organism>
<dbReference type="Proteomes" id="UP000184080">
    <property type="component" value="Unassembled WGS sequence"/>
</dbReference>
<protein>
    <submittedName>
        <fullName evidence="1">Uncharacterized protein</fullName>
    </submittedName>
</protein>
<sequence>MSFVREQFPKFLRGELLINYMGEDLYQVEEDDIEGNEKLFLRYMLMEMANMMKQARLKIKRINFTDHDFTIINYHFGKMPEWWRSIKKEDMLRTLGVSMMLDDFIEGEVGIIDKVEKLDEIECLTLILMADEYNSIKNEYLFKEKKNDTNYLFKKYITG</sequence>
<gene>
    <name evidence="1" type="ORF">SAMN05444401_2721</name>
</gene>
<keyword evidence="2" id="KW-1185">Reference proteome</keyword>
<proteinExistence type="predicted"/>
<reference evidence="1 2" key="1">
    <citation type="submission" date="2016-11" db="EMBL/GenBank/DDBJ databases">
        <authorList>
            <person name="Jaros S."/>
            <person name="Januszkiewicz K."/>
            <person name="Wedrychowicz H."/>
        </authorList>
    </citation>
    <scope>NUCLEOTIDE SEQUENCE [LARGE SCALE GENOMIC DNA]</scope>
    <source>
        <strain evidence="1 2">DSM 21864</strain>
    </source>
</reference>
<name>A0A1M6IAT6_9CLOT</name>
<evidence type="ECO:0000313" key="1">
    <source>
        <dbReference type="EMBL" id="SHJ31544.1"/>
    </source>
</evidence>
<accession>A0A1M6IAT6</accession>
<dbReference type="EMBL" id="FQZO01000004">
    <property type="protein sequence ID" value="SHJ31544.1"/>
    <property type="molecule type" value="Genomic_DNA"/>
</dbReference>